<dbReference type="GO" id="GO:0004794">
    <property type="term" value="F:threonine deaminase activity"/>
    <property type="evidence" value="ECO:0007669"/>
    <property type="project" value="UniProtKB-UniRule"/>
</dbReference>
<evidence type="ECO:0000256" key="2">
    <source>
        <dbReference type="ARBA" id="ARBA00001933"/>
    </source>
</evidence>
<keyword evidence="6 11" id="KW-0412">Isoleucine biosynthesis</keyword>
<dbReference type="PANTHER" id="PTHR48078:SF11">
    <property type="entry name" value="THREONINE DEHYDRATASE, MITOCHONDRIAL"/>
    <property type="match status" value="1"/>
</dbReference>
<dbReference type="InterPro" id="IPR045865">
    <property type="entry name" value="ACT-like_dom_sf"/>
</dbReference>
<accession>A0A432ZAJ7</accession>
<feature type="domain" description="ACT-like" evidence="12">
    <location>
        <begin position="434"/>
        <end position="503"/>
    </location>
</feature>
<feature type="domain" description="ACT-like" evidence="12">
    <location>
        <begin position="339"/>
        <end position="411"/>
    </location>
</feature>
<evidence type="ECO:0000256" key="10">
    <source>
        <dbReference type="ARBA" id="ARBA00023304"/>
    </source>
</evidence>
<dbReference type="Pfam" id="PF00291">
    <property type="entry name" value="PALP"/>
    <property type="match status" value="1"/>
</dbReference>
<dbReference type="InterPro" id="IPR036052">
    <property type="entry name" value="TrpB-like_PALP_sf"/>
</dbReference>
<keyword evidence="8 11" id="KW-0663">Pyridoxal phosphate</keyword>
<comment type="caution">
    <text evidence="13">The sequence shown here is derived from an EMBL/GenBank/DDBJ whole genome shotgun (WGS) entry which is preliminary data.</text>
</comment>
<protein>
    <recommendedName>
        <fullName evidence="11">L-threonine dehydratase</fullName>
        <ecNumber evidence="11">4.3.1.19</ecNumber>
    </recommendedName>
    <alternativeName>
        <fullName evidence="11">Threonine deaminase</fullName>
    </alternativeName>
</protein>
<dbReference type="InterPro" id="IPR001926">
    <property type="entry name" value="TrpB-like_PALP"/>
</dbReference>
<dbReference type="AlphaFoldDB" id="A0A432ZAJ7"/>
<dbReference type="SUPFAM" id="SSF53686">
    <property type="entry name" value="Tryptophan synthase beta subunit-like PLP-dependent enzymes"/>
    <property type="match status" value="1"/>
</dbReference>
<comment type="catalytic activity">
    <reaction evidence="1 11">
        <text>L-threonine = 2-oxobutanoate + NH4(+)</text>
        <dbReference type="Rhea" id="RHEA:22108"/>
        <dbReference type="ChEBI" id="CHEBI:16763"/>
        <dbReference type="ChEBI" id="CHEBI:28938"/>
        <dbReference type="ChEBI" id="CHEBI:57926"/>
        <dbReference type="EC" id="4.3.1.19"/>
    </reaction>
</comment>
<dbReference type="Proteomes" id="UP000287022">
    <property type="component" value="Unassembled WGS sequence"/>
</dbReference>
<evidence type="ECO:0000256" key="7">
    <source>
        <dbReference type="ARBA" id="ARBA00022737"/>
    </source>
</evidence>
<evidence type="ECO:0000256" key="8">
    <source>
        <dbReference type="ARBA" id="ARBA00022898"/>
    </source>
</evidence>
<proteinExistence type="inferred from homology"/>
<keyword evidence="14" id="KW-1185">Reference proteome</keyword>
<dbReference type="Pfam" id="PF00585">
    <property type="entry name" value="Thr_dehydrat_C"/>
    <property type="match status" value="2"/>
</dbReference>
<evidence type="ECO:0000256" key="6">
    <source>
        <dbReference type="ARBA" id="ARBA00022624"/>
    </source>
</evidence>
<dbReference type="UniPathway" id="UPA00047">
    <property type="reaction ID" value="UER00054"/>
</dbReference>
<keyword evidence="9 11" id="KW-0456">Lyase</keyword>
<evidence type="ECO:0000313" key="14">
    <source>
        <dbReference type="Proteomes" id="UP000287022"/>
    </source>
</evidence>
<dbReference type="Gene3D" id="3.40.1020.10">
    <property type="entry name" value="Biosynthetic Threonine Deaminase, Domain 3"/>
    <property type="match status" value="1"/>
</dbReference>
<dbReference type="InterPro" id="IPR038110">
    <property type="entry name" value="TD_ACT-like_sf"/>
</dbReference>
<keyword evidence="5 11" id="KW-0028">Amino-acid biosynthesis</keyword>
<keyword evidence="7" id="KW-0677">Repeat</keyword>
<dbReference type="PROSITE" id="PS51672">
    <property type="entry name" value="ACT_LIKE"/>
    <property type="match status" value="2"/>
</dbReference>
<dbReference type="PANTHER" id="PTHR48078">
    <property type="entry name" value="THREONINE DEHYDRATASE, MITOCHONDRIAL-RELATED"/>
    <property type="match status" value="1"/>
</dbReference>
<dbReference type="FunFam" id="3.40.50.1100:FF:000008">
    <property type="entry name" value="L-threonine dehydratase"/>
    <property type="match status" value="1"/>
</dbReference>
<comment type="function">
    <text evidence="11">Catalyzes the anaerobic formation of alpha-ketobutyrate and ammonia from threonine in a two-step reaction. The first step involved a dehydration of threonine and a production of enamine intermediates (aminocrotonate), which tautomerizes to its imine form (iminobutyrate). Both intermediates are unstable and short-lived. The second step is the nonenzymatic hydrolysis of the enamine/imine intermediates to form 2-ketobutyrate and free ammonia. In the low water environment of the cell, the second step is accelerated by RidA.</text>
</comment>
<comment type="pathway">
    <text evidence="3 11">Amino-acid biosynthesis; L-isoleucine biosynthesis; 2-oxobutanoate from L-threonine: step 1/1.</text>
</comment>
<gene>
    <name evidence="11 13" type="primary">ilvA</name>
    <name evidence="13" type="ORF">CWI80_06270</name>
</gene>
<evidence type="ECO:0000259" key="12">
    <source>
        <dbReference type="PROSITE" id="PS51672"/>
    </source>
</evidence>
<evidence type="ECO:0000256" key="3">
    <source>
        <dbReference type="ARBA" id="ARBA00004810"/>
    </source>
</evidence>
<keyword evidence="10 11" id="KW-0100">Branched-chain amino acid biosynthesis</keyword>
<dbReference type="EMBL" id="PIQE01000001">
    <property type="protein sequence ID" value="RUO74931.1"/>
    <property type="molecule type" value="Genomic_DNA"/>
</dbReference>
<dbReference type="InterPro" id="IPR001721">
    <property type="entry name" value="TD_ACT-like"/>
</dbReference>
<evidence type="ECO:0000256" key="11">
    <source>
        <dbReference type="RuleBase" id="RU362012"/>
    </source>
</evidence>
<evidence type="ECO:0000256" key="5">
    <source>
        <dbReference type="ARBA" id="ARBA00022605"/>
    </source>
</evidence>
<name>A0A432ZAJ7_9GAMM</name>
<dbReference type="CDD" id="cd04907">
    <property type="entry name" value="ACT_ThrD-I_2"/>
    <property type="match status" value="1"/>
</dbReference>
<dbReference type="GO" id="GO:0009097">
    <property type="term" value="P:isoleucine biosynthetic process"/>
    <property type="evidence" value="ECO:0007669"/>
    <property type="project" value="UniProtKB-UniRule"/>
</dbReference>
<dbReference type="GO" id="GO:0003941">
    <property type="term" value="F:L-serine ammonia-lyase activity"/>
    <property type="evidence" value="ECO:0007669"/>
    <property type="project" value="TreeGrafter"/>
</dbReference>
<evidence type="ECO:0000256" key="4">
    <source>
        <dbReference type="ARBA" id="ARBA00010869"/>
    </source>
</evidence>
<dbReference type="NCBIfam" id="NF006674">
    <property type="entry name" value="PRK09224.1"/>
    <property type="match status" value="1"/>
</dbReference>
<dbReference type="CDD" id="cd01562">
    <property type="entry name" value="Thr-dehyd"/>
    <property type="match status" value="1"/>
</dbReference>
<dbReference type="InterPro" id="IPR050147">
    <property type="entry name" value="Ser/Thr_Dehydratase"/>
</dbReference>
<dbReference type="Gene3D" id="3.40.50.1100">
    <property type="match status" value="2"/>
</dbReference>
<dbReference type="STRING" id="1122124.GCA_000423165_00160"/>
<evidence type="ECO:0000256" key="9">
    <source>
        <dbReference type="ARBA" id="ARBA00023239"/>
    </source>
</evidence>
<comment type="similarity">
    <text evidence="4 11">Belongs to the serine/threonine dehydratase family.</text>
</comment>
<dbReference type="SUPFAM" id="SSF55021">
    <property type="entry name" value="ACT-like"/>
    <property type="match status" value="2"/>
</dbReference>
<dbReference type="EC" id="4.3.1.19" evidence="11"/>
<dbReference type="GO" id="GO:0006565">
    <property type="term" value="P:L-serine catabolic process"/>
    <property type="evidence" value="ECO:0007669"/>
    <property type="project" value="TreeGrafter"/>
</dbReference>
<organism evidence="13 14">
    <name type="scientific">Pseudidiomarina sediminum</name>
    <dbReference type="NCBI Taxonomy" id="431675"/>
    <lineage>
        <taxon>Bacteria</taxon>
        <taxon>Pseudomonadati</taxon>
        <taxon>Pseudomonadota</taxon>
        <taxon>Gammaproteobacteria</taxon>
        <taxon>Alteromonadales</taxon>
        <taxon>Idiomarinaceae</taxon>
        <taxon>Pseudidiomarina</taxon>
    </lineage>
</organism>
<comment type="cofactor">
    <cofactor evidence="2 11">
        <name>pyridoxal 5'-phosphate</name>
        <dbReference type="ChEBI" id="CHEBI:597326"/>
    </cofactor>
</comment>
<reference evidence="14" key="1">
    <citation type="journal article" date="2018" name="Front. Microbiol.">
        <title>Genome-Based Analysis Reveals the Taxonomy and Diversity of the Family Idiomarinaceae.</title>
        <authorList>
            <person name="Liu Y."/>
            <person name="Lai Q."/>
            <person name="Shao Z."/>
        </authorList>
    </citation>
    <scope>NUCLEOTIDE SEQUENCE [LARGE SCALE GENOMIC DNA]</scope>
    <source>
        <strain evidence="14">c121</strain>
    </source>
</reference>
<dbReference type="RefSeq" id="WP_026861249.1">
    <property type="nucleotide sequence ID" value="NZ_PIQE01000001.1"/>
</dbReference>
<evidence type="ECO:0000313" key="13">
    <source>
        <dbReference type="EMBL" id="RUO74931.1"/>
    </source>
</evidence>
<dbReference type="InterPro" id="IPR005787">
    <property type="entry name" value="Thr_deHydtase_biosynth"/>
</dbReference>
<evidence type="ECO:0000256" key="1">
    <source>
        <dbReference type="ARBA" id="ARBA00001274"/>
    </source>
</evidence>
<comment type="subunit">
    <text evidence="11">Homotetramer.</text>
</comment>
<dbReference type="CDD" id="cd04906">
    <property type="entry name" value="ACT_ThrD-I_1"/>
    <property type="match status" value="1"/>
</dbReference>
<sequence length="519" mass="55977">MSASGFASVEAMKAHYLRQILLAPVYQVAVKTPVQPMAKLSQRLQHQVLLKREDFQPIYSFKLRGAFNKVQQLQQQGVDGVVCASAGNHAQGVAYSAAKLGMHAIVVMPVTTAEIKVSAVRNLGAEVVLHGVNFDSASDFAHQLARERQLAYVPPFDDEAVIAGQGTVAQELLAQEQHLDAVFIPVGGGGLLAGMAAYIKSIAPETKVIGVEPADAASMTAALAARYPIQLPHVGLFADGTAVKQVGKLPFALAEALCDEVITVSSDEICAAVKDIFDDARAIAEPAGALALAGLKVYARRAKTPAHERYAAILSGANLNFDRLRYITERSEIGELREALFAVTIAEELGSFRRFCQVLGGRVITEFNYRYADAAQAQIFVGLKLSGGLAELEEVKRTLTEAGYAYVDLSQDEIAKQHIRHMVGGQPTEPLQERLCQVTFPEHPNALLDFLNALADNANISLFHYRNHGAAYGDVLVGFSDASPAVLQGMFQALAYPFKDVSDQPSYRYFLSGQKATAC</sequence>
<dbReference type="GO" id="GO:0006567">
    <property type="term" value="P:L-threonine catabolic process"/>
    <property type="evidence" value="ECO:0007669"/>
    <property type="project" value="TreeGrafter"/>
</dbReference>
<dbReference type="NCBIfam" id="TIGR01124">
    <property type="entry name" value="ilvA_2Cterm"/>
    <property type="match status" value="1"/>
</dbReference>